<evidence type="ECO:0000259" key="12">
    <source>
        <dbReference type="Pfam" id="PF06750"/>
    </source>
</evidence>
<evidence type="ECO:0000256" key="5">
    <source>
        <dbReference type="ARBA" id="ARBA00022692"/>
    </source>
</evidence>
<comment type="function">
    <text evidence="9">Plays an essential role in type IV pili and type II pseudopili formation by proteolytically removing the leader sequence from substrate proteins and subsequently monomethylating the alpha-amino group of the newly exposed N-terminal phenylalanine.</text>
</comment>
<dbReference type="InterPro" id="IPR010627">
    <property type="entry name" value="Prepilin_pept_A24_N"/>
</dbReference>
<dbReference type="EC" id="2.1.1.-" evidence="9"/>
<keyword evidence="9" id="KW-0511">Multifunctional enzyme</keyword>
<feature type="transmembrane region" description="Helical" evidence="10">
    <location>
        <begin position="247"/>
        <end position="266"/>
    </location>
</feature>
<feature type="transmembrane region" description="Helical" evidence="10">
    <location>
        <begin position="117"/>
        <end position="137"/>
    </location>
</feature>
<feature type="transmembrane region" description="Helical" evidence="10">
    <location>
        <begin position="202"/>
        <end position="235"/>
    </location>
</feature>
<dbReference type="InterPro" id="IPR050882">
    <property type="entry name" value="Prepilin_peptidase/N-MTase"/>
</dbReference>
<dbReference type="PANTHER" id="PTHR30487">
    <property type="entry name" value="TYPE 4 PREPILIN-LIKE PROTEINS LEADER PEPTIDE-PROCESSING ENZYME"/>
    <property type="match status" value="1"/>
</dbReference>
<dbReference type="InterPro" id="IPR014032">
    <property type="entry name" value="Peptidase_A24A_bac"/>
</dbReference>
<comment type="similarity">
    <text evidence="2 8">Belongs to the peptidase A24 family.</text>
</comment>
<gene>
    <name evidence="13" type="ORF">A3D01_00895</name>
</gene>
<reference evidence="13 14" key="1">
    <citation type="journal article" date="2016" name="Nat. Commun.">
        <title>Thousands of microbial genomes shed light on interconnected biogeochemical processes in an aquifer system.</title>
        <authorList>
            <person name="Anantharaman K."/>
            <person name="Brown C.T."/>
            <person name="Hug L.A."/>
            <person name="Sharon I."/>
            <person name="Castelle C.J."/>
            <person name="Probst A.J."/>
            <person name="Thomas B.C."/>
            <person name="Singh A."/>
            <person name="Wilkins M.J."/>
            <person name="Karaoz U."/>
            <person name="Brodie E.L."/>
            <person name="Williams K.H."/>
            <person name="Hubbard S.S."/>
            <person name="Banfield J.F."/>
        </authorList>
    </citation>
    <scope>NUCLEOTIDE SEQUENCE [LARGE SCALE GENOMIC DNA]</scope>
</reference>
<evidence type="ECO:0000313" key="14">
    <source>
        <dbReference type="Proteomes" id="UP000177169"/>
    </source>
</evidence>
<evidence type="ECO:0000256" key="8">
    <source>
        <dbReference type="RuleBase" id="RU003793"/>
    </source>
</evidence>
<evidence type="ECO:0000256" key="9">
    <source>
        <dbReference type="RuleBase" id="RU003794"/>
    </source>
</evidence>
<dbReference type="Pfam" id="PF06750">
    <property type="entry name" value="A24_N_bact"/>
    <property type="match status" value="1"/>
</dbReference>
<keyword evidence="9" id="KW-0378">Hydrolase</keyword>
<evidence type="ECO:0000256" key="4">
    <source>
        <dbReference type="ARBA" id="ARBA00022519"/>
    </source>
</evidence>
<keyword evidence="9" id="KW-0808">Transferase</keyword>
<evidence type="ECO:0000256" key="2">
    <source>
        <dbReference type="ARBA" id="ARBA00005801"/>
    </source>
</evidence>
<dbReference type="PANTHER" id="PTHR30487:SF0">
    <property type="entry name" value="PREPILIN LEADER PEPTIDASE_N-METHYLTRANSFERASE-RELATED"/>
    <property type="match status" value="1"/>
</dbReference>
<dbReference type="Pfam" id="PF01478">
    <property type="entry name" value="Peptidase_A24"/>
    <property type="match status" value="1"/>
</dbReference>
<sequence length="273" mass="30613">MFDVHIFYLLIFFVTGSVLGSFLSAYTYRLPRGISIISGRSRCPKCNKTIAWFDNIPILSYILLRGRCRHCHETISPRYPLIEVSCAVVFVLIYLFLAGGYCGNSNISAICSWKHVLGVLSLPYITTLSLIFIPIFVIDLENQFIPDELVFISLLLSVFAILLSATNQIYLHFFSGFFVSSLLIFLNIITRGRGMGLGDAKLAISLGLVLGWRLTPAWFLLSFILGGAVGVILIIFGKASFGKHIAFGPFMITAFFIMLFWGDIIVRYKEITF</sequence>
<dbReference type="InterPro" id="IPR000045">
    <property type="entry name" value="Prepilin_IV_endopep_pep"/>
</dbReference>
<comment type="subcellular location">
    <subcellularLocation>
        <location evidence="1">Cell inner membrane</location>
        <topology evidence="1">Multi-pass membrane protein</topology>
    </subcellularLocation>
    <subcellularLocation>
        <location evidence="9">Cell membrane</location>
        <topology evidence="9">Multi-pass membrane protein</topology>
    </subcellularLocation>
</comment>
<accession>A0A1F7Z3R9</accession>
<evidence type="ECO:0000256" key="3">
    <source>
        <dbReference type="ARBA" id="ARBA00022475"/>
    </source>
</evidence>
<feature type="domain" description="Prepilin type IV endopeptidase peptidase" evidence="11">
    <location>
        <begin position="128"/>
        <end position="231"/>
    </location>
</feature>
<feature type="transmembrane region" description="Helical" evidence="10">
    <location>
        <begin position="149"/>
        <end position="165"/>
    </location>
</feature>
<name>A0A1F7Z3R9_9BACT</name>
<keyword evidence="6 10" id="KW-1133">Transmembrane helix</keyword>
<keyword evidence="3" id="KW-1003">Cell membrane</keyword>
<feature type="transmembrane region" description="Helical" evidence="10">
    <location>
        <begin position="79"/>
        <end position="97"/>
    </location>
</feature>
<evidence type="ECO:0000256" key="7">
    <source>
        <dbReference type="ARBA" id="ARBA00023136"/>
    </source>
</evidence>
<keyword evidence="7 10" id="KW-0472">Membrane</keyword>
<keyword evidence="4" id="KW-0997">Cell inner membrane</keyword>
<feature type="domain" description="Prepilin peptidase A24 N-terminal" evidence="12">
    <location>
        <begin position="14"/>
        <end position="95"/>
    </location>
</feature>
<dbReference type="GO" id="GO:0006465">
    <property type="term" value="P:signal peptide processing"/>
    <property type="evidence" value="ECO:0007669"/>
    <property type="project" value="TreeGrafter"/>
</dbReference>
<dbReference type="EMBL" id="MGGR01000007">
    <property type="protein sequence ID" value="OGM34313.1"/>
    <property type="molecule type" value="Genomic_DNA"/>
</dbReference>
<dbReference type="STRING" id="1802505.A3D01_00895"/>
<keyword evidence="5 9" id="KW-0812">Transmembrane</keyword>
<proteinExistence type="inferred from homology"/>
<keyword evidence="9" id="KW-0489">Methyltransferase</keyword>
<evidence type="ECO:0000256" key="6">
    <source>
        <dbReference type="ARBA" id="ARBA00022989"/>
    </source>
</evidence>
<comment type="catalytic activity">
    <reaction evidence="9">
        <text>Typically cleaves a -Gly-|-Phe- bond to release an N-terminal, basic peptide of 5-8 residues from type IV prepilin, and then N-methylates the new N-terminal amino group, the methyl donor being S-adenosyl-L-methionine.</text>
        <dbReference type="EC" id="3.4.23.43"/>
    </reaction>
</comment>
<evidence type="ECO:0000259" key="11">
    <source>
        <dbReference type="Pfam" id="PF01478"/>
    </source>
</evidence>
<feature type="transmembrane region" description="Helical" evidence="10">
    <location>
        <begin position="6"/>
        <end position="28"/>
    </location>
</feature>
<dbReference type="EC" id="3.4.23.43" evidence="9"/>
<dbReference type="AlphaFoldDB" id="A0A1F7Z3R9"/>
<comment type="caution">
    <text evidence="13">The sequence shown here is derived from an EMBL/GenBank/DDBJ whole genome shotgun (WGS) entry which is preliminary data.</text>
</comment>
<evidence type="ECO:0000313" key="13">
    <source>
        <dbReference type="EMBL" id="OGM34313.1"/>
    </source>
</evidence>
<dbReference type="GO" id="GO:0008168">
    <property type="term" value="F:methyltransferase activity"/>
    <property type="evidence" value="ECO:0007669"/>
    <property type="project" value="UniProtKB-KW"/>
</dbReference>
<organism evidence="13 14">
    <name type="scientific">Candidatus Woesebacteria bacterium RIFCSPHIGHO2_02_FULL_39_13</name>
    <dbReference type="NCBI Taxonomy" id="1802505"/>
    <lineage>
        <taxon>Bacteria</taxon>
        <taxon>Candidatus Woeseibacteriota</taxon>
    </lineage>
</organism>
<protein>
    <recommendedName>
        <fullName evidence="9">Prepilin leader peptidase/N-methyltransferase</fullName>
        <ecNumber evidence="9">2.1.1.-</ecNumber>
        <ecNumber evidence="9">3.4.23.43</ecNumber>
    </recommendedName>
</protein>
<keyword evidence="9" id="KW-0645">Protease</keyword>
<dbReference type="Gene3D" id="1.20.120.1220">
    <property type="match status" value="1"/>
</dbReference>
<dbReference type="PRINTS" id="PR00864">
    <property type="entry name" value="PREPILNPTASE"/>
</dbReference>
<dbReference type="GO" id="GO:0005886">
    <property type="term" value="C:plasma membrane"/>
    <property type="evidence" value="ECO:0007669"/>
    <property type="project" value="UniProtKB-SubCell"/>
</dbReference>
<dbReference type="GO" id="GO:0032259">
    <property type="term" value="P:methylation"/>
    <property type="evidence" value="ECO:0007669"/>
    <property type="project" value="UniProtKB-KW"/>
</dbReference>
<feature type="transmembrane region" description="Helical" evidence="10">
    <location>
        <begin position="171"/>
        <end position="190"/>
    </location>
</feature>
<evidence type="ECO:0000256" key="1">
    <source>
        <dbReference type="ARBA" id="ARBA00004429"/>
    </source>
</evidence>
<dbReference type="Proteomes" id="UP000177169">
    <property type="component" value="Unassembled WGS sequence"/>
</dbReference>
<evidence type="ECO:0000256" key="10">
    <source>
        <dbReference type="SAM" id="Phobius"/>
    </source>
</evidence>
<dbReference type="GO" id="GO:0004190">
    <property type="term" value="F:aspartic-type endopeptidase activity"/>
    <property type="evidence" value="ECO:0007669"/>
    <property type="project" value="UniProtKB-EC"/>
</dbReference>